<feature type="transmembrane region" description="Helical" evidence="1">
    <location>
        <begin position="137"/>
        <end position="158"/>
    </location>
</feature>
<feature type="transmembrane region" description="Helical" evidence="1">
    <location>
        <begin position="20"/>
        <end position="40"/>
    </location>
</feature>
<evidence type="ECO:0000313" key="3">
    <source>
        <dbReference type="EMBL" id="RDX49081.1"/>
    </source>
</evidence>
<dbReference type="Proteomes" id="UP000256964">
    <property type="component" value="Unassembled WGS sequence"/>
</dbReference>
<dbReference type="Pfam" id="PF20151">
    <property type="entry name" value="DUF6533"/>
    <property type="match status" value="1"/>
</dbReference>
<keyword evidence="1" id="KW-0472">Membrane</keyword>
<feature type="transmembrane region" description="Helical" evidence="1">
    <location>
        <begin position="111"/>
        <end position="130"/>
    </location>
</feature>
<reference evidence="3 4" key="1">
    <citation type="journal article" date="2018" name="Biotechnol. Biofuels">
        <title>Integrative visual omics of the white-rot fungus Polyporus brumalis exposes the biotechnological potential of its oxidative enzymes for delignifying raw plant biomass.</title>
        <authorList>
            <person name="Miyauchi S."/>
            <person name="Rancon A."/>
            <person name="Drula E."/>
            <person name="Hage H."/>
            <person name="Chaduli D."/>
            <person name="Favel A."/>
            <person name="Grisel S."/>
            <person name="Henrissat B."/>
            <person name="Herpoel-Gimbert I."/>
            <person name="Ruiz-Duenas F.J."/>
            <person name="Chevret D."/>
            <person name="Hainaut M."/>
            <person name="Lin J."/>
            <person name="Wang M."/>
            <person name="Pangilinan J."/>
            <person name="Lipzen A."/>
            <person name="Lesage-Meessen L."/>
            <person name="Navarro D."/>
            <person name="Riley R."/>
            <person name="Grigoriev I.V."/>
            <person name="Zhou S."/>
            <person name="Raouche S."/>
            <person name="Rosso M.N."/>
        </authorList>
    </citation>
    <scope>NUCLEOTIDE SEQUENCE [LARGE SCALE GENOMIC DNA]</scope>
    <source>
        <strain evidence="3 4">BRFM 1820</strain>
    </source>
</reference>
<dbReference type="STRING" id="139420.A0A371D983"/>
<keyword evidence="4" id="KW-1185">Reference proteome</keyword>
<evidence type="ECO:0000256" key="1">
    <source>
        <dbReference type="SAM" id="Phobius"/>
    </source>
</evidence>
<keyword evidence="1" id="KW-0812">Transmembrane</keyword>
<keyword evidence="1" id="KW-1133">Transmembrane helix</keyword>
<gene>
    <name evidence="3" type="ORF">OH76DRAFT_1517091</name>
</gene>
<dbReference type="AlphaFoldDB" id="A0A371D983"/>
<feature type="domain" description="DUF6533" evidence="2">
    <location>
        <begin position="23"/>
        <end position="68"/>
    </location>
</feature>
<protein>
    <recommendedName>
        <fullName evidence="2">DUF6533 domain-containing protein</fullName>
    </recommendedName>
</protein>
<organism evidence="3 4">
    <name type="scientific">Lentinus brumalis</name>
    <dbReference type="NCBI Taxonomy" id="2498619"/>
    <lineage>
        <taxon>Eukaryota</taxon>
        <taxon>Fungi</taxon>
        <taxon>Dikarya</taxon>
        <taxon>Basidiomycota</taxon>
        <taxon>Agaricomycotina</taxon>
        <taxon>Agaricomycetes</taxon>
        <taxon>Polyporales</taxon>
        <taxon>Polyporaceae</taxon>
        <taxon>Lentinus</taxon>
    </lineage>
</organism>
<sequence length="179" mass="19263">MSSDADAAAAAAALFNSLYTANYCVAAAAVLFIYDTFVTLDREVMYFWTTKRINGAALLFFANKWIAMTVYVMELVEFASFPSDKVSSLSSNYGTSDQDQSCSMFVRVSQAMGILQFVPGAVFSALRVYVLSRSKPLGLLIAALSLAPVGANMVPYGYQYSGENLPPFGCLTTANISVA</sequence>
<proteinExistence type="predicted"/>
<feature type="transmembrane region" description="Helical" evidence="1">
    <location>
        <begin position="52"/>
        <end position="73"/>
    </location>
</feature>
<accession>A0A371D983</accession>
<dbReference type="EMBL" id="KZ857407">
    <property type="protein sequence ID" value="RDX49081.1"/>
    <property type="molecule type" value="Genomic_DNA"/>
</dbReference>
<dbReference type="OrthoDB" id="2754252at2759"/>
<evidence type="ECO:0000259" key="2">
    <source>
        <dbReference type="Pfam" id="PF20151"/>
    </source>
</evidence>
<dbReference type="InterPro" id="IPR045340">
    <property type="entry name" value="DUF6533"/>
</dbReference>
<name>A0A371D983_9APHY</name>
<evidence type="ECO:0000313" key="4">
    <source>
        <dbReference type="Proteomes" id="UP000256964"/>
    </source>
</evidence>